<evidence type="ECO:0000313" key="2">
    <source>
        <dbReference type="EMBL" id="CAI9274638.1"/>
    </source>
</evidence>
<feature type="compositionally biased region" description="Basic and acidic residues" evidence="1">
    <location>
        <begin position="42"/>
        <end position="54"/>
    </location>
</feature>
<dbReference type="AlphaFoldDB" id="A0AA35YIP7"/>
<dbReference type="Proteomes" id="UP001177003">
    <property type="component" value="Chromosome 3"/>
</dbReference>
<name>A0AA35YIP7_LACSI</name>
<gene>
    <name evidence="2" type="ORF">LSALG_LOCUS14704</name>
</gene>
<sequence>MFHVNRRIMEVKKEQHEDMPDYDTKYEQDDGNQEYDSDIEDGENKDIDYNRHSDSEEEIQNTVHTRSNRKRGMTRLPKLKIEYVNSGGRKKRVRFDEFDKFIGKNNTMFVSYLGDLVHEKVGLSALCWKKVKPEVKDKLWEEITRYFEVHESGKQFVMNRLGILLRNFIRKLYADYIKPHLGNPKKLEKIPLRYRALIIEKDDWNKFVTYTQSQEFNNVSQRTIKVRKMSKYAHRMGRGGYTTLRRKLIEEKVISKEEIPPRWNMRSR</sequence>
<organism evidence="2 3">
    <name type="scientific">Lactuca saligna</name>
    <name type="common">Willowleaf lettuce</name>
    <dbReference type="NCBI Taxonomy" id="75948"/>
    <lineage>
        <taxon>Eukaryota</taxon>
        <taxon>Viridiplantae</taxon>
        <taxon>Streptophyta</taxon>
        <taxon>Embryophyta</taxon>
        <taxon>Tracheophyta</taxon>
        <taxon>Spermatophyta</taxon>
        <taxon>Magnoliopsida</taxon>
        <taxon>eudicotyledons</taxon>
        <taxon>Gunneridae</taxon>
        <taxon>Pentapetalae</taxon>
        <taxon>asterids</taxon>
        <taxon>campanulids</taxon>
        <taxon>Asterales</taxon>
        <taxon>Asteraceae</taxon>
        <taxon>Cichorioideae</taxon>
        <taxon>Cichorieae</taxon>
        <taxon>Lactucinae</taxon>
        <taxon>Lactuca</taxon>
    </lineage>
</organism>
<dbReference type="PANTHER" id="PTHR33018">
    <property type="entry name" value="OS10G0338966 PROTEIN-RELATED"/>
    <property type="match status" value="1"/>
</dbReference>
<feature type="region of interest" description="Disordered" evidence="1">
    <location>
        <begin position="1"/>
        <end position="70"/>
    </location>
</feature>
<feature type="compositionally biased region" description="Basic and acidic residues" evidence="1">
    <location>
        <begin position="7"/>
        <end position="28"/>
    </location>
</feature>
<evidence type="ECO:0000313" key="3">
    <source>
        <dbReference type="Proteomes" id="UP001177003"/>
    </source>
</evidence>
<evidence type="ECO:0000256" key="1">
    <source>
        <dbReference type="SAM" id="MobiDB-lite"/>
    </source>
</evidence>
<dbReference type="PANTHER" id="PTHR33018:SF34">
    <property type="entry name" value="OS02G0472350 PROTEIN"/>
    <property type="match status" value="1"/>
</dbReference>
<reference evidence="2" key="1">
    <citation type="submission" date="2023-04" db="EMBL/GenBank/DDBJ databases">
        <authorList>
            <person name="Vijverberg K."/>
            <person name="Xiong W."/>
            <person name="Schranz E."/>
        </authorList>
    </citation>
    <scope>NUCLEOTIDE SEQUENCE</scope>
</reference>
<feature type="compositionally biased region" description="Acidic residues" evidence="1">
    <location>
        <begin position="29"/>
        <end position="41"/>
    </location>
</feature>
<proteinExistence type="predicted"/>
<accession>A0AA35YIP7</accession>
<protein>
    <submittedName>
        <fullName evidence="2">Uncharacterized protein</fullName>
    </submittedName>
</protein>
<keyword evidence="3" id="KW-1185">Reference proteome</keyword>
<dbReference type="EMBL" id="OX465079">
    <property type="protein sequence ID" value="CAI9274638.1"/>
    <property type="molecule type" value="Genomic_DNA"/>
</dbReference>